<dbReference type="InterPro" id="IPR005183">
    <property type="entry name" value="DUF305_CopM-like"/>
</dbReference>
<dbReference type="Pfam" id="PF03713">
    <property type="entry name" value="DUF305"/>
    <property type="match status" value="1"/>
</dbReference>
<dbReference type="AlphaFoldDB" id="A0A7W6GM42"/>
<name>A0A7W6GM42_9HYPH</name>
<accession>A0A7W6GM42</accession>
<reference evidence="2 3" key="1">
    <citation type="submission" date="2020-08" db="EMBL/GenBank/DDBJ databases">
        <title>Genomic Encyclopedia of Type Strains, Phase IV (KMG-IV): sequencing the most valuable type-strain genomes for metagenomic binning, comparative biology and taxonomic classification.</title>
        <authorList>
            <person name="Goeker M."/>
        </authorList>
    </citation>
    <scope>NUCLEOTIDE SEQUENCE [LARGE SCALE GENOMIC DNA]</scope>
    <source>
        <strain evidence="2 3">DSM 100211</strain>
    </source>
</reference>
<organism evidence="2 3">
    <name type="scientific">Mycoplana azooxidifex</name>
    <dbReference type="NCBI Taxonomy" id="1636188"/>
    <lineage>
        <taxon>Bacteria</taxon>
        <taxon>Pseudomonadati</taxon>
        <taxon>Pseudomonadota</taxon>
        <taxon>Alphaproteobacteria</taxon>
        <taxon>Hyphomicrobiales</taxon>
        <taxon>Rhizobiaceae</taxon>
        <taxon>Mycoplana</taxon>
    </lineage>
</organism>
<sequence>MPQARRSLFSTFSFAGPAVANLADAGSKAPFLDDICSSDPSQMASQAESSSNGADGEYAGYRAGASTELGVDPKAYSRFIAEMHTGMDKMNRDMHADPPSGDPDLDFLAMMIPHHWGATEMARLVLLHGRDPLVREIAEKILATQVSEIDGMRGRLAELRESVDSYPSLTGNRG</sequence>
<dbReference type="PANTHER" id="PTHR36933:SF1">
    <property type="entry name" value="SLL0788 PROTEIN"/>
    <property type="match status" value="1"/>
</dbReference>
<dbReference type="RefSeq" id="WP_210300313.1">
    <property type="nucleotide sequence ID" value="NZ_JACIEE010000007.1"/>
</dbReference>
<dbReference type="EMBL" id="JACIEE010000007">
    <property type="protein sequence ID" value="MBB3978559.1"/>
    <property type="molecule type" value="Genomic_DNA"/>
</dbReference>
<dbReference type="Gene3D" id="1.20.1260.10">
    <property type="match status" value="1"/>
</dbReference>
<gene>
    <name evidence="2" type="ORF">GGQ64_003793</name>
</gene>
<evidence type="ECO:0000313" key="2">
    <source>
        <dbReference type="EMBL" id="MBB3978559.1"/>
    </source>
</evidence>
<keyword evidence="3" id="KW-1185">Reference proteome</keyword>
<protein>
    <recommendedName>
        <fullName evidence="1">DUF305 domain-containing protein</fullName>
    </recommendedName>
</protein>
<dbReference type="PANTHER" id="PTHR36933">
    <property type="entry name" value="SLL0788 PROTEIN"/>
    <property type="match status" value="1"/>
</dbReference>
<dbReference type="Proteomes" id="UP000574761">
    <property type="component" value="Unassembled WGS sequence"/>
</dbReference>
<evidence type="ECO:0000313" key="3">
    <source>
        <dbReference type="Proteomes" id="UP000574761"/>
    </source>
</evidence>
<feature type="domain" description="DUF305" evidence="1">
    <location>
        <begin position="81"/>
        <end position="154"/>
    </location>
</feature>
<evidence type="ECO:0000259" key="1">
    <source>
        <dbReference type="Pfam" id="PF03713"/>
    </source>
</evidence>
<proteinExistence type="predicted"/>
<dbReference type="InterPro" id="IPR012347">
    <property type="entry name" value="Ferritin-like"/>
</dbReference>
<comment type="caution">
    <text evidence="2">The sequence shown here is derived from an EMBL/GenBank/DDBJ whole genome shotgun (WGS) entry which is preliminary data.</text>
</comment>